<dbReference type="PROSITE" id="PS50125">
    <property type="entry name" value="GUANYLATE_CYCLASE_2"/>
    <property type="match status" value="2"/>
</dbReference>
<dbReference type="InterPro" id="IPR018297">
    <property type="entry name" value="A/G_cyclase_CS"/>
</dbReference>
<evidence type="ECO:0000256" key="7">
    <source>
        <dbReference type="ARBA" id="ARBA00022741"/>
    </source>
</evidence>
<accession>A0A3B0K2I1</accession>
<evidence type="ECO:0000256" key="6">
    <source>
        <dbReference type="ARBA" id="ARBA00022723"/>
    </source>
</evidence>
<dbReference type="PANTHER" id="PTHR45627">
    <property type="entry name" value="ADENYLATE CYCLASE TYPE 1"/>
    <property type="match status" value="1"/>
</dbReference>
<gene>
    <name evidence="17" type="ORF">DGUA_6G013900</name>
</gene>
<dbReference type="CDD" id="cd07302">
    <property type="entry name" value="CHD"/>
    <property type="match status" value="2"/>
</dbReference>
<keyword evidence="11" id="KW-0115">cAMP biosynthesis</keyword>
<evidence type="ECO:0000256" key="14">
    <source>
        <dbReference type="RuleBase" id="RU000405"/>
    </source>
</evidence>
<feature type="transmembrane region" description="Helical" evidence="15">
    <location>
        <begin position="54"/>
        <end position="73"/>
    </location>
</feature>
<feature type="transmembrane region" description="Helical" evidence="15">
    <location>
        <begin position="79"/>
        <end position="100"/>
    </location>
</feature>
<name>A0A3B0K2I1_DROGU</name>
<protein>
    <recommendedName>
        <fullName evidence="4">adenylate cyclase</fullName>
        <ecNumber evidence="4">4.6.1.1</ecNumber>
    </recommendedName>
</protein>
<dbReference type="AlphaFoldDB" id="A0A3B0K2I1"/>
<dbReference type="GO" id="GO:0005886">
    <property type="term" value="C:plasma membrane"/>
    <property type="evidence" value="ECO:0007669"/>
    <property type="project" value="TreeGrafter"/>
</dbReference>
<evidence type="ECO:0000259" key="16">
    <source>
        <dbReference type="PROSITE" id="PS50125"/>
    </source>
</evidence>
<keyword evidence="5 15" id="KW-0812">Transmembrane</keyword>
<feature type="domain" description="Guanylate cyclase" evidence="16">
    <location>
        <begin position="304"/>
        <end position="431"/>
    </location>
</feature>
<dbReference type="InterPro" id="IPR001054">
    <property type="entry name" value="A/G_cyclase"/>
</dbReference>
<evidence type="ECO:0000256" key="1">
    <source>
        <dbReference type="ARBA" id="ARBA00001593"/>
    </source>
</evidence>
<dbReference type="PROSITE" id="PS00452">
    <property type="entry name" value="GUANYLATE_CYCLASE_1"/>
    <property type="match status" value="1"/>
</dbReference>
<dbReference type="InterPro" id="IPR029787">
    <property type="entry name" value="Nucleotide_cyclase"/>
</dbReference>
<evidence type="ECO:0000256" key="2">
    <source>
        <dbReference type="ARBA" id="ARBA00001946"/>
    </source>
</evidence>
<dbReference type="GO" id="GO:0035556">
    <property type="term" value="P:intracellular signal transduction"/>
    <property type="evidence" value="ECO:0007669"/>
    <property type="project" value="InterPro"/>
</dbReference>
<evidence type="ECO:0000313" key="17">
    <source>
        <dbReference type="EMBL" id="SPP82090.1"/>
    </source>
</evidence>
<evidence type="ECO:0000256" key="8">
    <source>
        <dbReference type="ARBA" id="ARBA00022840"/>
    </source>
</evidence>
<dbReference type="FunFam" id="3.30.70.1230:FF:000024">
    <property type="entry name" value="ACXA, isoform A"/>
    <property type="match status" value="1"/>
</dbReference>
<comment type="catalytic activity">
    <reaction evidence="1">
        <text>ATP = 3',5'-cyclic AMP + diphosphate</text>
        <dbReference type="Rhea" id="RHEA:15389"/>
        <dbReference type="ChEBI" id="CHEBI:30616"/>
        <dbReference type="ChEBI" id="CHEBI:33019"/>
        <dbReference type="ChEBI" id="CHEBI:58165"/>
        <dbReference type="EC" id="4.6.1.1"/>
    </reaction>
</comment>
<dbReference type="STRING" id="7266.A0A3B0K2I1"/>
<comment type="cofactor">
    <cofactor evidence="2">
        <name>Mg(2+)</name>
        <dbReference type="ChEBI" id="CHEBI:18420"/>
    </cofactor>
</comment>
<keyword evidence="9" id="KW-0460">Magnesium</keyword>
<dbReference type="SMART" id="SM00044">
    <property type="entry name" value="CYCc"/>
    <property type="match status" value="2"/>
</dbReference>
<keyword evidence="6" id="KW-0479">Metal-binding</keyword>
<keyword evidence="7" id="KW-0547">Nucleotide-binding</keyword>
<evidence type="ECO:0000256" key="12">
    <source>
        <dbReference type="ARBA" id="ARBA00023136"/>
    </source>
</evidence>
<dbReference type="OrthoDB" id="10006362at2759"/>
<evidence type="ECO:0000313" key="18">
    <source>
        <dbReference type="Proteomes" id="UP000268350"/>
    </source>
</evidence>
<evidence type="ECO:0000256" key="3">
    <source>
        <dbReference type="ARBA" id="ARBA00004141"/>
    </source>
</evidence>
<feature type="transmembrane region" description="Helical" evidence="15">
    <location>
        <begin position="619"/>
        <end position="638"/>
    </location>
</feature>
<dbReference type="GO" id="GO:0046872">
    <property type="term" value="F:metal ion binding"/>
    <property type="evidence" value="ECO:0007669"/>
    <property type="project" value="UniProtKB-KW"/>
</dbReference>
<dbReference type="GO" id="GO:0007189">
    <property type="term" value="P:adenylate cyclase-activating G protein-coupled receptor signaling pathway"/>
    <property type="evidence" value="ECO:0007669"/>
    <property type="project" value="TreeGrafter"/>
</dbReference>
<dbReference type="Pfam" id="PF00211">
    <property type="entry name" value="Guanylate_cyc"/>
    <property type="match status" value="2"/>
</dbReference>
<feature type="transmembrane region" description="Helical" evidence="15">
    <location>
        <begin position="205"/>
        <end position="225"/>
    </location>
</feature>
<keyword evidence="18" id="KW-1185">Reference proteome</keyword>
<evidence type="ECO:0000256" key="11">
    <source>
        <dbReference type="ARBA" id="ARBA00022998"/>
    </source>
</evidence>
<dbReference type="EC" id="4.6.1.1" evidence="4"/>
<dbReference type="SUPFAM" id="SSF55073">
    <property type="entry name" value="Nucleotide cyclase"/>
    <property type="match status" value="2"/>
</dbReference>
<dbReference type="Gene3D" id="3.30.70.1230">
    <property type="entry name" value="Nucleotide cyclase"/>
    <property type="match status" value="2"/>
</dbReference>
<dbReference type="GO" id="GO:0004016">
    <property type="term" value="F:adenylate cyclase activity"/>
    <property type="evidence" value="ECO:0007669"/>
    <property type="project" value="UniProtKB-EC"/>
</dbReference>
<dbReference type="Proteomes" id="UP000268350">
    <property type="component" value="Unassembled WGS sequence"/>
</dbReference>
<keyword evidence="12 15" id="KW-0472">Membrane</keyword>
<evidence type="ECO:0000256" key="4">
    <source>
        <dbReference type="ARBA" id="ARBA00012201"/>
    </source>
</evidence>
<evidence type="ECO:0000256" key="9">
    <source>
        <dbReference type="ARBA" id="ARBA00022842"/>
    </source>
</evidence>
<evidence type="ECO:0000256" key="13">
    <source>
        <dbReference type="ARBA" id="ARBA00023239"/>
    </source>
</evidence>
<feature type="transmembrane region" description="Helical" evidence="15">
    <location>
        <begin position="751"/>
        <end position="772"/>
    </location>
</feature>
<keyword evidence="10 15" id="KW-1133">Transmembrane helix</keyword>
<evidence type="ECO:0000256" key="10">
    <source>
        <dbReference type="ARBA" id="ARBA00022989"/>
    </source>
</evidence>
<dbReference type="OMA" id="FNPWVFT"/>
<sequence>MPTPIRNIFKKCPLDYTKERRWEQDYLKVKCAELGLEHEFVLYQRRQRTSYLRVFYLLHIIATLFHCTVILLLSAHVRFILFDVAVYLITAVLILSILSINFHEDFVSRHTWILTATSAVSALILVIADALQGTYHYNVNDWMLATAYDTYTILIIYMFLPIPSLLGSVLLASSVSVGFIAYFMKVVASRFHYFSMESVDAYSQIIVDIIHYICYNLLGIFFRIINDNVVRCSFLNRHQFIREKIWLRNARVQEKLLLDSIIPPQIAKPIQDDIMNRLARKSGEGKSTRVTEQIMALQIHPEVSILYADVVNYTHLTTTLDVERLVRLLHDLYGRFDLAATQFQVQRIKFLGDCYYCVAGLMRPNPDHAKCCVDLGLSMISHIQEVRRENEVNIDMRIGVHSGSVIAGVIGEAKLQFDIWGTDVTIANRLESTGAPGFIHISGRTLNELAINQYSIFSGTDEARADRFLQAHNITTHLLTAAEILDPDAYRLDSWGSLSLSVVDLNDRPELHTRSRMAIGPKDSINEELRKEFKNMPVSGMTLGQSCSTCCGYKPEGETDSDKSIQAFCLHFHDPLLEWKYLVQPDYMFKYSMLLSWCIGFSLAYVQMVESLDPCEVCILIDLFAFFSLTILLVIAWYKKICWLIYGRSEKILYGKLNCMIFHAHDKIVRHMTLRICIYIFILTTYFSIIVIIVINCNWEEFQMRDIESKLYHYELDLNMCFHPWVVTNMVALIIGISFTFARIPFMVKTVITLSLTSAYMVIVFFQFQFVFHHSATINPWLPSENAHGMRILMTLFTMYLKERHSEFNNKIGYRWSVDLWKKQKDADRTNQSITIVLNNILPSHVVNVYISTLAKHELYYEEYKMVSVMFASLQNFDMDLRNLRMLNEIIREFDRLLIHYKEYYVVEKIKVVGCTYMAACGLDVNYADRINNRFERHDSLLDEVGQAQRIRHSSNIKHEEELHEEVVFVMATFALDLMRTLWTVKKAYEELKLHYERSLICGDMSIGISSGEVMAGVVGASHPHYDIWGDPVNMASRMYSTGRIGHIHVTEETANLLREFGVECIYRGITFVKGAGHIPTYFIAINDEFEFVPPTHWSNPSERRQTVTSFWAASESSQSYEDD</sequence>
<comment type="subcellular location">
    <subcellularLocation>
        <location evidence="3">Membrane</location>
        <topology evidence="3">Multi-pass membrane protein</topology>
    </subcellularLocation>
</comment>
<feature type="transmembrane region" description="Helical" evidence="15">
    <location>
        <begin position="112"/>
        <end position="131"/>
    </location>
</feature>
<dbReference type="PANTHER" id="PTHR45627:SF23">
    <property type="entry name" value="AT30656P-RELATED"/>
    <property type="match status" value="1"/>
</dbReference>
<reference evidence="18" key="1">
    <citation type="submission" date="2018-01" db="EMBL/GenBank/DDBJ databases">
        <authorList>
            <person name="Alioto T."/>
            <person name="Alioto T."/>
        </authorList>
    </citation>
    <scope>NUCLEOTIDE SEQUENCE [LARGE SCALE GENOMIC DNA]</scope>
</reference>
<feature type="transmembrane region" description="Helical" evidence="15">
    <location>
        <begin position="676"/>
        <end position="695"/>
    </location>
</feature>
<feature type="domain" description="Guanylate cyclase" evidence="16">
    <location>
        <begin position="868"/>
        <end position="1040"/>
    </location>
</feature>
<feature type="transmembrane region" description="Helical" evidence="15">
    <location>
        <begin position="722"/>
        <end position="744"/>
    </location>
</feature>
<evidence type="ECO:0000256" key="5">
    <source>
        <dbReference type="ARBA" id="ARBA00022692"/>
    </source>
</evidence>
<keyword evidence="13 14" id="KW-0456">Lyase</keyword>
<feature type="transmembrane region" description="Helical" evidence="15">
    <location>
        <begin position="151"/>
        <end position="184"/>
    </location>
</feature>
<dbReference type="EMBL" id="OUUW01000006">
    <property type="protein sequence ID" value="SPP82090.1"/>
    <property type="molecule type" value="Genomic_DNA"/>
</dbReference>
<keyword evidence="8" id="KW-0067">ATP-binding</keyword>
<organism evidence="17 18">
    <name type="scientific">Drosophila guanche</name>
    <name type="common">Fruit fly</name>
    <dbReference type="NCBI Taxonomy" id="7266"/>
    <lineage>
        <taxon>Eukaryota</taxon>
        <taxon>Metazoa</taxon>
        <taxon>Ecdysozoa</taxon>
        <taxon>Arthropoda</taxon>
        <taxon>Hexapoda</taxon>
        <taxon>Insecta</taxon>
        <taxon>Pterygota</taxon>
        <taxon>Neoptera</taxon>
        <taxon>Endopterygota</taxon>
        <taxon>Diptera</taxon>
        <taxon>Brachycera</taxon>
        <taxon>Muscomorpha</taxon>
        <taxon>Ephydroidea</taxon>
        <taxon>Drosophilidae</taxon>
        <taxon>Drosophila</taxon>
        <taxon>Sophophora</taxon>
    </lineage>
</organism>
<proteinExistence type="inferred from homology"/>
<comment type="similarity">
    <text evidence="14">Belongs to the adenylyl cyclase class-4/guanylyl cyclase family.</text>
</comment>
<dbReference type="GO" id="GO:0006171">
    <property type="term" value="P:cAMP biosynthetic process"/>
    <property type="evidence" value="ECO:0007669"/>
    <property type="project" value="UniProtKB-KW"/>
</dbReference>
<dbReference type="GO" id="GO:0005524">
    <property type="term" value="F:ATP binding"/>
    <property type="evidence" value="ECO:0007669"/>
    <property type="project" value="UniProtKB-KW"/>
</dbReference>
<evidence type="ECO:0000256" key="15">
    <source>
        <dbReference type="SAM" id="Phobius"/>
    </source>
</evidence>